<keyword evidence="13" id="KW-1185">Reference proteome</keyword>
<evidence type="ECO:0000256" key="9">
    <source>
        <dbReference type="ARBA" id="ARBA00023201"/>
    </source>
</evidence>
<dbReference type="InterPro" id="IPR038770">
    <property type="entry name" value="Na+/solute_symporter_sf"/>
</dbReference>
<evidence type="ECO:0000313" key="13">
    <source>
        <dbReference type="Proteomes" id="UP000294887"/>
    </source>
</evidence>
<gene>
    <name evidence="12" type="ORF">EV695_1808</name>
</gene>
<name>A0A4R1F1S0_9GAMM</name>
<keyword evidence="2" id="KW-0813">Transport</keyword>
<dbReference type="AlphaFoldDB" id="A0A4R1F1S0"/>
<feature type="transmembrane region" description="Helical" evidence="10">
    <location>
        <begin position="248"/>
        <end position="265"/>
    </location>
</feature>
<feature type="transmembrane region" description="Helical" evidence="10">
    <location>
        <begin position="286"/>
        <end position="318"/>
    </location>
</feature>
<feature type="transmembrane region" description="Helical" evidence="10">
    <location>
        <begin position="212"/>
        <end position="236"/>
    </location>
</feature>
<feature type="transmembrane region" description="Helical" evidence="10">
    <location>
        <begin position="378"/>
        <end position="400"/>
    </location>
</feature>
<evidence type="ECO:0000256" key="7">
    <source>
        <dbReference type="ARBA" id="ARBA00023065"/>
    </source>
</evidence>
<reference evidence="12 13" key="1">
    <citation type="submission" date="2019-03" db="EMBL/GenBank/DDBJ databases">
        <title>Genomic Encyclopedia of Type Strains, Phase IV (KMG-IV): sequencing the most valuable type-strain genomes for metagenomic binning, comparative biology and taxonomic classification.</title>
        <authorList>
            <person name="Goeker M."/>
        </authorList>
    </citation>
    <scope>NUCLEOTIDE SEQUENCE [LARGE SCALE GENOMIC DNA]</scope>
    <source>
        <strain evidence="12 13">DSM 24830</strain>
    </source>
</reference>
<evidence type="ECO:0000256" key="2">
    <source>
        <dbReference type="ARBA" id="ARBA00022448"/>
    </source>
</evidence>
<dbReference type="Gene3D" id="1.20.1530.20">
    <property type="match status" value="1"/>
</dbReference>
<dbReference type="InterPro" id="IPR006153">
    <property type="entry name" value="Cation/H_exchanger_TM"/>
</dbReference>
<feature type="transmembrane region" description="Helical" evidence="10">
    <location>
        <begin position="437"/>
        <end position="456"/>
    </location>
</feature>
<keyword evidence="7" id="KW-0406">Ion transport</keyword>
<evidence type="ECO:0000256" key="4">
    <source>
        <dbReference type="ARBA" id="ARBA00022692"/>
    </source>
</evidence>
<feature type="transmembrane region" description="Helical" evidence="10">
    <location>
        <begin position="179"/>
        <end position="200"/>
    </location>
</feature>
<dbReference type="PANTHER" id="PTHR43562">
    <property type="entry name" value="NAPA-TYPE SODIUM/HYDROGEN ANTIPORTER"/>
    <property type="match status" value="1"/>
</dbReference>
<evidence type="ECO:0000256" key="5">
    <source>
        <dbReference type="ARBA" id="ARBA00022989"/>
    </source>
</evidence>
<dbReference type="PANTHER" id="PTHR43562:SF3">
    <property type="entry name" value="SODIUM ION_PROTON EXCHANGER (EUROFUNG)"/>
    <property type="match status" value="1"/>
</dbReference>
<dbReference type="GO" id="GO:0015297">
    <property type="term" value="F:antiporter activity"/>
    <property type="evidence" value="ECO:0007669"/>
    <property type="project" value="UniProtKB-KW"/>
</dbReference>
<evidence type="ECO:0000256" key="3">
    <source>
        <dbReference type="ARBA" id="ARBA00022449"/>
    </source>
</evidence>
<feature type="transmembrane region" description="Helical" evidence="10">
    <location>
        <begin position="33"/>
        <end position="51"/>
    </location>
</feature>
<feature type="transmembrane region" description="Helical" evidence="10">
    <location>
        <begin position="151"/>
        <end position="173"/>
    </location>
</feature>
<comment type="caution">
    <text evidence="12">The sequence shown here is derived from an EMBL/GenBank/DDBJ whole genome shotgun (WGS) entry which is preliminary data.</text>
</comment>
<dbReference type="GO" id="GO:0016020">
    <property type="term" value="C:membrane"/>
    <property type="evidence" value="ECO:0007669"/>
    <property type="project" value="UniProtKB-SubCell"/>
</dbReference>
<evidence type="ECO:0000313" key="12">
    <source>
        <dbReference type="EMBL" id="TCJ87300.1"/>
    </source>
</evidence>
<keyword evidence="9" id="KW-0739">Sodium transport</keyword>
<dbReference type="GO" id="GO:0006814">
    <property type="term" value="P:sodium ion transport"/>
    <property type="evidence" value="ECO:0007669"/>
    <property type="project" value="UniProtKB-KW"/>
</dbReference>
<proteinExistence type="predicted"/>
<feature type="domain" description="Cation/H+ exchanger transmembrane" evidence="11">
    <location>
        <begin position="18"/>
        <end position="458"/>
    </location>
</feature>
<protein>
    <submittedName>
        <fullName evidence="12">Sodium/proton antiporter NhaS3 (CPA2 family)</fullName>
    </submittedName>
</protein>
<keyword evidence="5 10" id="KW-1133">Transmembrane helix</keyword>
<evidence type="ECO:0000256" key="8">
    <source>
        <dbReference type="ARBA" id="ARBA00023136"/>
    </source>
</evidence>
<dbReference type="RefSeq" id="WP_131905590.1">
    <property type="nucleotide sequence ID" value="NZ_BAAAFU010000004.1"/>
</dbReference>
<comment type="subcellular location">
    <subcellularLocation>
        <location evidence="1">Membrane</location>
        <topology evidence="1">Multi-pass membrane protein</topology>
    </subcellularLocation>
</comment>
<dbReference type="GO" id="GO:1902600">
    <property type="term" value="P:proton transmembrane transport"/>
    <property type="evidence" value="ECO:0007669"/>
    <property type="project" value="InterPro"/>
</dbReference>
<dbReference type="OrthoDB" id="9781411at2"/>
<sequence length="468" mass="50462">MEPFSFILLELAVIIGMASIGRGLALRFNQASVLGELLIGVLLGNIAYWLGNPLATVIMHLDDAQRLLEEVWRTGSSINDAAMHVFNANELAEGGISQELISFIVGPHAMDTLLMTMTLWLFSNLGVIMLLFMIGLENSVTDMIKVGKRSLFVSIIGVVAPFSLGYIASSWFLPEVSTPTHLFIGATLSATSVGITARVLKDLDRFKSKEARVILGAAVIDDILGLIILAIVIGIVSTGSVQIADVSQILLLSIGFIALVLLFGEKTVGWLVSKFYQVFSKFQVKLLFPLALAFLMAAFTSFIGLASIVGAFAAGLIVNDEHFGDSKKRSQHCDENGNFDYSPTTQELINPIESLFAPVFFVLMGMQVNLKTFLETQTIWLAVMFTVVAIIGKLLSGLAAGKGVNRFVIGIGMIPRGEVGLIFASIGKGLGVIGDDVFSAVVIMVIITTLISPIVLKWSIDRTMVKKV</sequence>
<keyword evidence="4 10" id="KW-0812">Transmembrane</keyword>
<organism evidence="12 13">
    <name type="scientific">Cocleimonas flava</name>
    <dbReference type="NCBI Taxonomy" id="634765"/>
    <lineage>
        <taxon>Bacteria</taxon>
        <taxon>Pseudomonadati</taxon>
        <taxon>Pseudomonadota</taxon>
        <taxon>Gammaproteobacteria</taxon>
        <taxon>Thiotrichales</taxon>
        <taxon>Thiotrichaceae</taxon>
        <taxon>Cocleimonas</taxon>
    </lineage>
</organism>
<keyword evidence="3" id="KW-0050">Antiport</keyword>
<evidence type="ECO:0000259" key="11">
    <source>
        <dbReference type="Pfam" id="PF00999"/>
    </source>
</evidence>
<feature type="transmembrane region" description="Helical" evidence="10">
    <location>
        <begin position="6"/>
        <end position="26"/>
    </location>
</feature>
<evidence type="ECO:0000256" key="6">
    <source>
        <dbReference type="ARBA" id="ARBA00023053"/>
    </source>
</evidence>
<evidence type="ECO:0000256" key="1">
    <source>
        <dbReference type="ARBA" id="ARBA00004141"/>
    </source>
</evidence>
<dbReference type="Pfam" id="PF00999">
    <property type="entry name" value="Na_H_Exchanger"/>
    <property type="match status" value="1"/>
</dbReference>
<dbReference type="EMBL" id="SMFQ01000003">
    <property type="protein sequence ID" value="TCJ87300.1"/>
    <property type="molecule type" value="Genomic_DNA"/>
</dbReference>
<keyword evidence="6" id="KW-0915">Sodium</keyword>
<keyword evidence="8 10" id="KW-0472">Membrane</keyword>
<accession>A0A4R1F1S0</accession>
<evidence type="ECO:0000256" key="10">
    <source>
        <dbReference type="SAM" id="Phobius"/>
    </source>
</evidence>
<feature type="transmembrane region" description="Helical" evidence="10">
    <location>
        <begin position="119"/>
        <end position="139"/>
    </location>
</feature>
<dbReference type="Proteomes" id="UP000294887">
    <property type="component" value="Unassembled WGS sequence"/>
</dbReference>